<name>A0A6A6WLA9_9PEZI</name>
<dbReference type="Pfam" id="PF04051">
    <property type="entry name" value="TRAPP"/>
    <property type="match status" value="1"/>
</dbReference>
<dbReference type="PANTHER" id="PTHR20902">
    <property type="entry name" value="41-2 PROTEIN ANTIGEN-RELATED"/>
    <property type="match status" value="1"/>
</dbReference>
<dbReference type="CDD" id="cd14943">
    <property type="entry name" value="TRAPPC5_Trs31"/>
    <property type="match status" value="1"/>
</dbReference>
<dbReference type="InterPro" id="IPR024096">
    <property type="entry name" value="NO_sig/Golgi_transp_ligand-bd"/>
</dbReference>
<dbReference type="Proteomes" id="UP000799437">
    <property type="component" value="Unassembled WGS sequence"/>
</dbReference>
<reference evidence="9" key="1">
    <citation type="journal article" date="2020" name="Stud. Mycol.">
        <title>101 Dothideomycetes genomes: a test case for predicting lifestyles and emergence of pathogens.</title>
        <authorList>
            <person name="Haridas S."/>
            <person name="Albert R."/>
            <person name="Binder M."/>
            <person name="Bloem J."/>
            <person name="Labutti K."/>
            <person name="Salamov A."/>
            <person name="Andreopoulos B."/>
            <person name="Baker S."/>
            <person name="Barry K."/>
            <person name="Bills G."/>
            <person name="Bluhm B."/>
            <person name="Cannon C."/>
            <person name="Castanera R."/>
            <person name="Culley D."/>
            <person name="Daum C."/>
            <person name="Ezra D."/>
            <person name="Gonzalez J."/>
            <person name="Henrissat B."/>
            <person name="Kuo A."/>
            <person name="Liang C."/>
            <person name="Lipzen A."/>
            <person name="Lutzoni F."/>
            <person name="Magnuson J."/>
            <person name="Mondo S."/>
            <person name="Nolan M."/>
            <person name="Ohm R."/>
            <person name="Pangilinan J."/>
            <person name="Park H.-J."/>
            <person name="Ramirez L."/>
            <person name="Alfaro M."/>
            <person name="Sun H."/>
            <person name="Tritt A."/>
            <person name="Yoshinaga Y."/>
            <person name="Zwiers L.-H."/>
            <person name="Turgeon B."/>
            <person name="Goodwin S."/>
            <person name="Spatafora J."/>
            <person name="Crous P."/>
            <person name="Grigoriev I."/>
        </authorList>
    </citation>
    <scope>NUCLEOTIDE SEQUENCE</scope>
    <source>
        <strain evidence="9">CBS 121739</strain>
    </source>
</reference>
<comment type="function">
    <text evidence="7">Plays a key role in the late stages of endoplasmic reticulum to Golgi traffic.</text>
</comment>
<dbReference type="GO" id="GO:1990070">
    <property type="term" value="C:TRAPPI protein complex"/>
    <property type="evidence" value="ECO:0007669"/>
    <property type="project" value="TreeGrafter"/>
</dbReference>
<evidence type="ECO:0000256" key="4">
    <source>
        <dbReference type="ARBA" id="ARBA00022824"/>
    </source>
</evidence>
<dbReference type="GO" id="GO:1990072">
    <property type="term" value="C:TRAPPIII protein complex"/>
    <property type="evidence" value="ECO:0007669"/>
    <property type="project" value="TreeGrafter"/>
</dbReference>
<dbReference type="GO" id="GO:1990071">
    <property type="term" value="C:TRAPPII protein complex"/>
    <property type="evidence" value="ECO:0007669"/>
    <property type="project" value="TreeGrafter"/>
</dbReference>
<dbReference type="Gene3D" id="3.30.1380.20">
    <property type="entry name" value="Trafficking protein particle complex subunit 3"/>
    <property type="match status" value="1"/>
</dbReference>
<sequence>MNPAPPAHAHAPSLKTPLTTAQQQQQLAAGRNVSPSPGLRYPSNKKTIYDRNLSRSKNAELSRAAFGYLFVEMIGYAQRRVRGVADLEKRLNAQGYPLGLKLLDLLLTRSPLPSTSPSLRPTRILPLLQFITTTLWKHLFGRPADALERSAANADEYMISDNEPLVNTYISVPREMSQLNCAAYVAGVIEGVCDGAGFATRGVSAHWVGEGGGEGGKGMWPGKTVFLIRFADEVLEREEILGKNG</sequence>
<evidence type="ECO:0000256" key="7">
    <source>
        <dbReference type="PIRNR" id="PIRNR017479"/>
    </source>
</evidence>
<dbReference type="InterPro" id="IPR016696">
    <property type="entry name" value="TRAPP-I_su5"/>
</dbReference>
<organism evidence="9 10">
    <name type="scientific">Pseudovirgaria hyperparasitica</name>
    <dbReference type="NCBI Taxonomy" id="470096"/>
    <lineage>
        <taxon>Eukaryota</taxon>
        <taxon>Fungi</taxon>
        <taxon>Dikarya</taxon>
        <taxon>Ascomycota</taxon>
        <taxon>Pezizomycotina</taxon>
        <taxon>Dothideomycetes</taxon>
        <taxon>Dothideomycetes incertae sedis</taxon>
        <taxon>Acrospermales</taxon>
        <taxon>Acrospermaceae</taxon>
        <taxon>Pseudovirgaria</taxon>
    </lineage>
</organism>
<dbReference type="GeneID" id="54482656"/>
<comment type="subunit">
    <text evidence="7">Part of the multisubunit TRAPP (transport protein particle) complex.</text>
</comment>
<evidence type="ECO:0000256" key="2">
    <source>
        <dbReference type="ARBA" id="ARBA00006218"/>
    </source>
</evidence>
<evidence type="ECO:0000256" key="3">
    <source>
        <dbReference type="ARBA" id="ARBA00022448"/>
    </source>
</evidence>
<dbReference type="FunFam" id="3.30.1380.20:FF:000007">
    <property type="entry name" value="Trafficking protein particle complex subunit"/>
    <property type="match status" value="1"/>
</dbReference>
<evidence type="ECO:0000256" key="5">
    <source>
        <dbReference type="ARBA" id="ARBA00022892"/>
    </source>
</evidence>
<keyword evidence="6 7" id="KW-0333">Golgi apparatus</keyword>
<evidence type="ECO:0000313" key="9">
    <source>
        <dbReference type="EMBL" id="KAF2762789.1"/>
    </source>
</evidence>
<dbReference type="GO" id="GO:0005783">
    <property type="term" value="C:endoplasmic reticulum"/>
    <property type="evidence" value="ECO:0007669"/>
    <property type="project" value="UniProtKB-SubCell"/>
</dbReference>
<comment type="subcellular location">
    <subcellularLocation>
        <location evidence="1">Endoplasmic reticulum</location>
    </subcellularLocation>
    <subcellularLocation>
        <location evidence="7">Golgi apparatus</location>
        <location evidence="7">cis-Golgi network</location>
    </subcellularLocation>
</comment>
<dbReference type="PANTHER" id="PTHR20902:SF0">
    <property type="entry name" value="TRAFFICKING PROTEIN PARTICLE COMPLEX SUBUNIT 5"/>
    <property type="match status" value="1"/>
</dbReference>
<protein>
    <recommendedName>
        <fullName evidence="7">Trafficking protein particle complex subunit</fullName>
    </recommendedName>
</protein>
<dbReference type="GO" id="GO:0006888">
    <property type="term" value="P:endoplasmic reticulum to Golgi vesicle-mediated transport"/>
    <property type="evidence" value="ECO:0007669"/>
    <property type="project" value="TreeGrafter"/>
</dbReference>
<evidence type="ECO:0000256" key="8">
    <source>
        <dbReference type="SAM" id="MobiDB-lite"/>
    </source>
</evidence>
<accession>A0A6A6WLA9</accession>
<keyword evidence="10" id="KW-1185">Reference proteome</keyword>
<gene>
    <name evidence="9" type="ORF">EJ05DRAFT_433309</name>
</gene>
<dbReference type="SUPFAM" id="SSF111126">
    <property type="entry name" value="Ligand-binding domain in the NO signalling and Golgi transport"/>
    <property type="match status" value="1"/>
</dbReference>
<dbReference type="EMBL" id="ML996565">
    <property type="protein sequence ID" value="KAF2762789.1"/>
    <property type="molecule type" value="Genomic_DNA"/>
</dbReference>
<dbReference type="InterPro" id="IPR007194">
    <property type="entry name" value="TRAPP_component"/>
</dbReference>
<keyword evidence="5 7" id="KW-0931">ER-Golgi transport</keyword>
<comment type="similarity">
    <text evidence="2 7">Belongs to the TRAPP small subunits family. BET3 subfamily.</text>
</comment>
<keyword evidence="4 7" id="KW-0256">Endoplasmic reticulum</keyword>
<keyword evidence="3 7" id="KW-0813">Transport</keyword>
<dbReference type="PIRSF" id="PIRSF017479">
    <property type="entry name" value="TRAPP_I_complex_Trs31"/>
    <property type="match status" value="1"/>
</dbReference>
<evidence type="ECO:0000256" key="6">
    <source>
        <dbReference type="ARBA" id="ARBA00023034"/>
    </source>
</evidence>
<dbReference type="AlphaFoldDB" id="A0A6A6WLA9"/>
<evidence type="ECO:0000256" key="1">
    <source>
        <dbReference type="ARBA" id="ARBA00004240"/>
    </source>
</evidence>
<feature type="region of interest" description="Disordered" evidence="8">
    <location>
        <begin position="27"/>
        <end position="47"/>
    </location>
</feature>
<proteinExistence type="inferred from homology"/>
<dbReference type="RefSeq" id="XP_033605240.1">
    <property type="nucleotide sequence ID" value="XM_033741602.1"/>
</dbReference>
<dbReference type="OrthoDB" id="10254842at2759"/>
<evidence type="ECO:0000313" key="10">
    <source>
        <dbReference type="Proteomes" id="UP000799437"/>
    </source>
</evidence>